<evidence type="ECO:0000313" key="2">
    <source>
        <dbReference type="EMBL" id="MDT0377408.1"/>
    </source>
</evidence>
<keyword evidence="3" id="KW-1185">Reference proteome</keyword>
<dbReference type="SUPFAM" id="SSF52540">
    <property type="entry name" value="P-loop containing nucleoside triphosphate hydrolases"/>
    <property type="match status" value="1"/>
</dbReference>
<dbReference type="Pfam" id="PF13521">
    <property type="entry name" value="AAA_28"/>
    <property type="match status" value="1"/>
</dbReference>
<dbReference type="InterPro" id="IPR014729">
    <property type="entry name" value="Rossmann-like_a/b/a_fold"/>
</dbReference>
<reference evidence="3" key="1">
    <citation type="submission" date="2023-07" db="EMBL/GenBank/DDBJ databases">
        <title>30 novel species of actinomycetes from the DSMZ collection.</title>
        <authorList>
            <person name="Nouioui I."/>
        </authorList>
    </citation>
    <scope>NUCLEOTIDE SEQUENCE [LARGE SCALE GENOMIC DNA]</scope>
    <source>
        <strain evidence="3">DSM 42041</strain>
    </source>
</reference>
<gene>
    <name evidence="2" type="ORF">RM572_01290</name>
</gene>
<proteinExistence type="predicted"/>
<dbReference type="InterPro" id="IPR038727">
    <property type="entry name" value="NadR/Ttd14_AAA_dom"/>
</dbReference>
<dbReference type="InterPro" id="IPR052735">
    <property type="entry name" value="NAD_biosynth-regulator"/>
</dbReference>
<evidence type="ECO:0000259" key="1">
    <source>
        <dbReference type="Pfam" id="PF13521"/>
    </source>
</evidence>
<protein>
    <submittedName>
        <fullName evidence="2">AAA family ATPase</fullName>
    </submittedName>
</protein>
<dbReference type="PANTHER" id="PTHR37512">
    <property type="entry name" value="TRIFUNCTIONAL NAD BIOSYNTHESIS/REGULATOR PROTEIN NADR"/>
    <property type="match status" value="1"/>
</dbReference>
<name>A0ABU2NMF4_9ACTN</name>
<dbReference type="Gene3D" id="3.40.50.300">
    <property type="entry name" value="P-loop containing nucleotide triphosphate hydrolases"/>
    <property type="match status" value="1"/>
</dbReference>
<comment type="caution">
    <text evidence="2">The sequence shown here is derived from an EMBL/GenBank/DDBJ whole genome shotgun (WGS) entry which is preliminary data.</text>
</comment>
<dbReference type="PANTHER" id="PTHR37512:SF1">
    <property type="entry name" value="NADR_TTD14 AAA DOMAIN-CONTAINING PROTEIN"/>
    <property type="match status" value="1"/>
</dbReference>
<dbReference type="SUPFAM" id="SSF52374">
    <property type="entry name" value="Nucleotidylyl transferase"/>
    <property type="match status" value="1"/>
</dbReference>
<organism evidence="2 3">
    <name type="scientific">Streptomyces hazeniae</name>
    <dbReference type="NCBI Taxonomy" id="3075538"/>
    <lineage>
        <taxon>Bacteria</taxon>
        <taxon>Bacillati</taxon>
        <taxon>Actinomycetota</taxon>
        <taxon>Actinomycetes</taxon>
        <taxon>Kitasatosporales</taxon>
        <taxon>Streptomycetaceae</taxon>
        <taxon>Streptomyces</taxon>
    </lineage>
</organism>
<dbReference type="Proteomes" id="UP001183414">
    <property type="component" value="Unassembled WGS sequence"/>
</dbReference>
<dbReference type="RefSeq" id="WP_311671397.1">
    <property type="nucleotide sequence ID" value="NZ_JAVREQ010000001.1"/>
</dbReference>
<accession>A0ABU2NMF4</accession>
<feature type="domain" description="NadR/Ttd14 AAA" evidence="1">
    <location>
        <begin position="163"/>
        <end position="340"/>
    </location>
</feature>
<dbReference type="InterPro" id="IPR027417">
    <property type="entry name" value="P-loop_NTPase"/>
</dbReference>
<dbReference type="EMBL" id="JAVREQ010000001">
    <property type="protein sequence ID" value="MDT0377408.1"/>
    <property type="molecule type" value="Genomic_DNA"/>
</dbReference>
<sequence>MSRGAAGEFAHGLVLGKFYPPHAGHHHLVRTAAARCRRLTVLVCASSVESVPLARRVAWMREVHPEPHVRIVGTVDDVPVDYTDDAVWDAHMAVFRAAVPEPVDAVFTSEPYGAELGRRFGAAAVTVDLDRTTYPVSGTAVRKDPVGNWHHLAAPVRAALARRVVVVGAESTGTTTLARALAVHFRARGGVWADTRWVPEYGRRYSEEKFARLRAARPGAGFADVPWHSDEFVAVAERQLADEETAARTGSPVLFCDTDALATTVWHERYLGHRDPRVAAVAARGDHELWLLTDHTGVPFEDDGLRDGAHLRAWMTARFRAELTSRDLPYVLLTGPHERRLGAAVEAVDRLLARPWHFTDPLPVHG</sequence>
<dbReference type="Gene3D" id="3.40.50.620">
    <property type="entry name" value="HUPs"/>
    <property type="match status" value="1"/>
</dbReference>
<evidence type="ECO:0000313" key="3">
    <source>
        <dbReference type="Proteomes" id="UP001183414"/>
    </source>
</evidence>